<dbReference type="EMBL" id="CADEHS020000001">
    <property type="protein sequence ID" value="CAG9936318.1"/>
    <property type="molecule type" value="Genomic_DNA"/>
</dbReference>
<organism evidence="1 2">
    <name type="scientific">Clonostachys rosea f. rosea IK726</name>
    <dbReference type="NCBI Taxonomy" id="1349383"/>
    <lineage>
        <taxon>Eukaryota</taxon>
        <taxon>Fungi</taxon>
        <taxon>Dikarya</taxon>
        <taxon>Ascomycota</taxon>
        <taxon>Pezizomycotina</taxon>
        <taxon>Sordariomycetes</taxon>
        <taxon>Hypocreomycetidae</taxon>
        <taxon>Hypocreales</taxon>
        <taxon>Bionectriaceae</taxon>
        <taxon>Clonostachys</taxon>
    </lineage>
</organism>
<proteinExistence type="predicted"/>
<gene>
    <name evidence="1" type="ORF">CRV2_00003497</name>
</gene>
<reference evidence="1" key="1">
    <citation type="submission" date="2020-04" db="EMBL/GenBank/DDBJ databases">
        <authorList>
            <person name="Broberg M."/>
        </authorList>
    </citation>
    <scope>NUCLEOTIDE SEQUENCE</scope>
</reference>
<accession>A0ACA9T6J3</accession>
<protein>
    <submittedName>
        <fullName evidence="1">Uncharacterized protein</fullName>
    </submittedName>
</protein>
<comment type="caution">
    <text evidence="1">The sequence shown here is derived from an EMBL/GenBank/DDBJ whole genome shotgun (WGS) entry which is preliminary data.</text>
</comment>
<evidence type="ECO:0000313" key="1">
    <source>
        <dbReference type="EMBL" id="CAG9936318.1"/>
    </source>
</evidence>
<sequence>MDFVSVGVAAIKSRTEYGWIGLGAATLYLTYCAIWRLYLSPIAHIPGPKLAALTHLYEMYYNNWLGGKYIWKIQELHDQYGPIIRISPSDLHVGDPEFYDILYPSATSGRRANKPPSLTKFFGLDDSLFSTMDHDIHRKRRAALLPYFSPTYARRLQPIFQERLNVMLERLVSFKDTDVAVNANCMFAAFSRGETPELGGKLEQVTNIGPLVDIMENLAFGQCTHRLGMYKPVPGLQNQPSIDVNNPEHPSFDPSERDASLSGAQSFHIMKRVPWLNDIMMSLPETLARRVSPSLGSYMRQKHETRKLVAQLSTTSDDEWNGKEMPIFRGVLNSPKLPPQEKTVERVSQDAQMLLMAGTLTMASNLEHSIYWVVDNPDVLRKMKEELKTAMPTIDDVPNVRLSSLEGLDYLTAVVKESVRLIYGNSTPHFRYDPDGPLVYKEEETEKSWVIPANTPVGMTSVLLHHNELHFPNSNKFDPERWLGEPGKKLDKYMVGFGKGSRVCLGMPHGYAILRLVLAQIWRLWATDEVALGDELGVIRLYNTTPLDVKMVGDFFVGKYNKARGVEFKVSSL</sequence>
<reference evidence="1" key="2">
    <citation type="submission" date="2021-10" db="EMBL/GenBank/DDBJ databases">
        <authorList>
            <person name="Piombo E."/>
        </authorList>
    </citation>
    <scope>NUCLEOTIDE SEQUENCE</scope>
</reference>
<dbReference type="Proteomes" id="UP000836387">
    <property type="component" value="Unassembled WGS sequence"/>
</dbReference>
<keyword evidence="2" id="KW-1185">Reference proteome</keyword>
<evidence type="ECO:0000313" key="2">
    <source>
        <dbReference type="Proteomes" id="UP000836387"/>
    </source>
</evidence>
<name>A0ACA9T6J3_BIOOC</name>